<dbReference type="NCBIfam" id="NF000355">
    <property type="entry name" value="ribo_prot_ABC_F"/>
    <property type="match status" value="1"/>
</dbReference>
<dbReference type="Proteomes" id="UP000198668">
    <property type="component" value="Unassembled WGS sequence"/>
</dbReference>
<dbReference type="AlphaFoldDB" id="A0A1I3CM31"/>
<evidence type="ECO:0000313" key="6">
    <source>
        <dbReference type="EMBL" id="SFH75547.1"/>
    </source>
</evidence>
<feature type="coiled-coil region" evidence="4">
    <location>
        <begin position="165"/>
        <end position="199"/>
    </location>
</feature>
<keyword evidence="3 6" id="KW-0067">ATP-binding</keyword>
<dbReference type="Gene3D" id="3.40.50.300">
    <property type="entry name" value="P-loop containing nucleotide triphosphate hydrolases"/>
    <property type="match status" value="3"/>
</dbReference>
<dbReference type="Pfam" id="PF00005">
    <property type="entry name" value="ABC_tran"/>
    <property type="match status" value="2"/>
</dbReference>
<keyword evidence="2" id="KW-0547">Nucleotide-binding</keyword>
<dbReference type="InterPro" id="IPR003439">
    <property type="entry name" value="ABC_transporter-like_ATP-bd"/>
</dbReference>
<organism evidence="6 7">
    <name type="scientific">Pisciglobus halotolerans</name>
    <dbReference type="NCBI Taxonomy" id="745365"/>
    <lineage>
        <taxon>Bacteria</taxon>
        <taxon>Bacillati</taxon>
        <taxon>Bacillota</taxon>
        <taxon>Bacilli</taxon>
        <taxon>Lactobacillales</taxon>
        <taxon>Carnobacteriaceae</taxon>
    </lineage>
</organism>
<evidence type="ECO:0000259" key="5">
    <source>
        <dbReference type="PROSITE" id="PS50893"/>
    </source>
</evidence>
<accession>A0A1I3CM31</accession>
<keyword evidence="1" id="KW-0677">Repeat</keyword>
<dbReference type="PANTHER" id="PTHR19211">
    <property type="entry name" value="ATP-BINDING TRANSPORT PROTEIN-RELATED"/>
    <property type="match status" value="1"/>
</dbReference>
<dbReference type="EMBL" id="FOQE01000020">
    <property type="protein sequence ID" value="SFH75547.1"/>
    <property type="molecule type" value="Genomic_DNA"/>
</dbReference>
<dbReference type="CDD" id="cd03221">
    <property type="entry name" value="ABCF_EF-3"/>
    <property type="match status" value="2"/>
</dbReference>
<feature type="domain" description="ABC transporter" evidence="5">
    <location>
        <begin position="3"/>
        <end position="176"/>
    </location>
</feature>
<dbReference type="PANTHER" id="PTHR19211:SF100">
    <property type="entry name" value="RIBOSOME PROTECTION PROTEIN VMLR"/>
    <property type="match status" value="1"/>
</dbReference>
<feature type="domain" description="ABC transporter" evidence="5">
    <location>
        <begin position="271"/>
        <end position="479"/>
    </location>
</feature>
<sequence>MLLEAKQIKKAIGEKQLFAISEWQINEGERIGIVGRNSSGKTTLLHCLAKKEEPDEGTVMVNSKIGMIEQMPDREEMTSFSGGEMTRKRIQSAFAIETGLIFADEPTSHLDADGKNFLEKNIQQFNGAIVMVSHDRAFLDRTCTKIVELEAGEVHFYPGNYTAYEEQKALEQQTAQAEYDKYEKEKKHIKQAMQDVQIKTDKIRRTPKRMGNSEARLHKMGGQQNKKKLDRTRKNLEKRLEHMETKQKPIEAAPIQIQLEKGRDLHNQILISGEGVSKRVGKKVLFRNSCVQLLNHSKTALVGANGSGKTTLLNMILAQGQQFSFAKNVHFGYFSQTLHLLDDSLTVLENVMKKSVHDETFVRMLLARLLFKGADVYKKVTVLSGGERNKVSMALLLVSDANVLIFDEPTNYLDLASIKAVEEAIKAYQGTVLFVTHDEQLMKNTATHIWQIENQSIRMGEVERGQIIFQSEPTKEEPLQDEQEKLMVMENRLSALIGKLSVPSKKDNKEALEKEYQDLLIKIRELKASM</sequence>
<feature type="coiled-coil region" evidence="4">
    <location>
        <begin position="479"/>
        <end position="529"/>
    </location>
</feature>
<evidence type="ECO:0000256" key="1">
    <source>
        <dbReference type="ARBA" id="ARBA00022737"/>
    </source>
</evidence>
<dbReference type="InterPro" id="IPR017871">
    <property type="entry name" value="ABC_transporter-like_CS"/>
</dbReference>
<dbReference type="InterPro" id="IPR003593">
    <property type="entry name" value="AAA+_ATPase"/>
</dbReference>
<keyword evidence="7" id="KW-1185">Reference proteome</keyword>
<proteinExistence type="predicted"/>
<evidence type="ECO:0000256" key="3">
    <source>
        <dbReference type="ARBA" id="ARBA00022840"/>
    </source>
</evidence>
<evidence type="ECO:0000313" key="7">
    <source>
        <dbReference type="Proteomes" id="UP000198668"/>
    </source>
</evidence>
<dbReference type="InterPro" id="IPR050611">
    <property type="entry name" value="ABCF"/>
</dbReference>
<dbReference type="RefSeq" id="WP_092092568.1">
    <property type="nucleotide sequence ID" value="NZ_FOQE01000020.1"/>
</dbReference>
<dbReference type="SMART" id="SM00382">
    <property type="entry name" value="AAA"/>
    <property type="match status" value="2"/>
</dbReference>
<dbReference type="GO" id="GO:0016887">
    <property type="term" value="F:ATP hydrolysis activity"/>
    <property type="evidence" value="ECO:0007669"/>
    <property type="project" value="InterPro"/>
</dbReference>
<dbReference type="OrthoDB" id="9760950at2"/>
<keyword evidence="4" id="KW-0175">Coiled coil</keyword>
<evidence type="ECO:0000256" key="2">
    <source>
        <dbReference type="ARBA" id="ARBA00022741"/>
    </source>
</evidence>
<dbReference type="SUPFAM" id="SSF52540">
    <property type="entry name" value="P-loop containing nucleoside triphosphate hydrolases"/>
    <property type="match status" value="2"/>
</dbReference>
<gene>
    <name evidence="6" type="ORF">SAMN04489868_1203</name>
</gene>
<dbReference type="InterPro" id="IPR027417">
    <property type="entry name" value="P-loop_NTPase"/>
</dbReference>
<protein>
    <submittedName>
        <fullName evidence="6">Macrolide transport system ATP-binding/permease protein</fullName>
    </submittedName>
</protein>
<dbReference type="PROSITE" id="PS00211">
    <property type="entry name" value="ABC_TRANSPORTER_1"/>
    <property type="match status" value="1"/>
</dbReference>
<name>A0A1I3CM31_9LACT</name>
<evidence type="ECO:0000256" key="4">
    <source>
        <dbReference type="SAM" id="Coils"/>
    </source>
</evidence>
<dbReference type="PROSITE" id="PS50893">
    <property type="entry name" value="ABC_TRANSPORTER_2"/>
    <property type="match status" value="2"/>
</dbReference>
<dbReference type="GO" id="GO:0005524">
    <property type="term" value="F:ATP binding"/>
    <property type="evidence" value="ECO:0007669"/>
    <property type="project" value="UniProtKB-KW"/>
</dbReference>
<reference evidence="6 7" key="1">
    <citation type="submission" date="2016-10" db="EMBL/GenBank/DDBJ databases">
        <authorList>
            <person name="de Groot N.N."/>
        </authorList>
    </citation>
    <scope>NUCLEOTIDE SEQUENCE [LARGE SCALE GENOMIC DNA]</scope>
    <source>
        <strain evidence="6 7">DSM 27630</strain>
    </source>
</reference>